<evidence type="ECO:0000256" key="5">
    <source>
        <dbReference type="SAM" id="Phobius"/>
    </source>
</evidence>
<sequence>MSHPSSTWRARGTRLARRAAATTVDYAVVFSPLALVGALRSWRGGPAHPDARARLMVALALTAPVACGLAAAEAAGGSPGKRVFRLRVRSRSRHERAPLPYSTALLRTVLKTAVPWEIGHQAVWDLRGAPAARHRGAMLAACAYAAVAAQAAMICTESGRTYADLLAATVVDDTRGTARD</sequence>
<evidence type="ECO:0000256" key="1">
    <source>
        <dbReference type="ARBA" id="ARBA00004141"/>
    </source>
</evidence>
<evidence type="ECO:0000259" key="6">
    <source>
        <dbReference type="Pfam" id="PF06271"/>
    </source>
</evidence>
<keyword evidence="2 5" id="KW-0812">Transmembrane</keyword>
<comment type="caution">
    <text evidence="7">The sequence shown here is derived from an EMBL/GenBank/DDBJ whole genome shotgun (WGS) entry which is preliminary data.</text>
</comment>
<dbReference type="Pfam" id="PF06271">
    <property type="entry name" value="RDD"/>
    <property type="match status" value="1"/>
</dbReference>
<evidence type="ECO:0000313" key="8">
    <source>
        <dbReference type="Proteomes" id="UP000805614"/>
    </source>
</evidence>
<reference evidence="7 8" key="1">
    <citation type="submission" date="2020-06" db="EMBL/GenBank/DDBJ databases">
        <title>Actinomadura xiongansis sp. nov., isolated from soil of Baiyangdian.</title>
        <authorList>
            <person name="Zhang X."/>
        </authorList>
    </citation>
    <scope>NUCLEOTIDE SEQUENCE [LARGE SCALE GENOMIC DNA]</scope>
    <source>
        <strain evidence="7 8">HBUM206468</strain>
    </source>
</reference>
<feature type="transmembrane region" description="Helical" evidence="5">
    <location>
        <begin position="20"/>
        <end position="39"/>
    </location>
</feature>
<evidence type="ECO:0000256" key="4">
    <source>
        <dbReference type="ARBA" id="ARBA00023136"/>
    </source>
</evidence>
<keyword evidence="4 5" id="KW-0472">Membrane</keyword>
<feature type="transmembrane region" description="Helical" evidence="5">
    <location>
        <begin position="51"/>
        <end position="72"/>
    </location>
</feature>
<comment type="subcellular location">
    <subcellularLocation>
        <location evidence="1">Membrane</location>
        <topology evidence="1">Multi-pass membrane protein</topology>
    </subcellularLocation>
</comment>
<accession>A0ABR7LT08</accession>
<dbReference type="RefSeq" id="WP_187244900.1">
    <property type="nucleotide sequence ID" value="NZ_BAAAOK010000001.1"/>
</dbReference>
<dbReference type="InterPro" id="IPR010432">
    <property type="entry name" value="RDD"/>
</dbReference>
<name>A0ABR7LT08_9ACTN</name>
<protein>
    <submittedName>
        <fullName evidence="7">RDD family protein</fullName>
    </submittedName>
</protein>
<dbReference type="EMBL" id="JABVEC010000015">
    <property type="protein sequence ID" value="MBC6467895.1"/>
    <property type="molecule type" value="Genomic_DNA"/>
</dbReference>
<proteinExistence type="predicted"/>
<evidence type="ECO:0000313" key="7">
    <source>
        <dbReference type="EMBL" id="MBC6467895.1"/>
    </source>
</evidence>
<keyword evidence="3 5" id="KW-1133">Transmembrane helix</keyword>
<evidence type="ECO:0000256" key="2">
    <source>
        <dbReference type="ARBA" id="ARBA00022692"/>
    </source>
</evidence>
<organism evidence="7 8">
    <name type="scientific">Actinomadura alba</name>
    <dbReference type="NCBI Taxonomy" id="406431"/>
    <lineage>
        <taxon>Bacteria</taxon>
        <taxon>Bacillati</taxon>
        <taxon>Actinomycetota</taxon>
        <taxon>Actinomycetes</taxon>
        <taxon>Streptosporangiales</taxon>
        <taxon>Thermomonosporaceae</taxon>
        <taxon>Actinomadura</taxon>
    </lineage>
</organism>
<gene>
    <name evidence="7" type="ORF">HKK74_20705</name>
</gene>
<dbReference type="Proteomes" id="UP000805614">
    <property type="component" value="Unassembled WGS sequence"/>
</dbReference>
<feature type="domain" description="RDD" evidence="6">
    <location>
        <begin position="15"/>
        <end position="166"/>
    </location>
</feature>
<keyword evidence="8" id="KW-1185">Reference proteome</keyword>
<evidence type="ECO:0000256" key="3">
    <source>
        <dbReference type="ARBA" id="ARBA00022989"/>
    </source>
</evidence>